<evidence type="ECO:0000313" key="10">
    <source>
        <dbReference type="EMBL" id="CAD7093943.1"/>
    </source>
</evidence>
<dbReference type="OMA" id="GPCGTIH"/>
<dbReference type="GO" id="GO:0006338">
    <property type="term" value="P:chromatin remodeling"/>
    <property type="evidence" value="ECO:0007669"/>
    <property type="project" value="TreeGrafter"/>
</dbReference>
<gene>
    <name evidence="10" type="ORF">HERILL_LOCUS16193</name>
</gene>
<sequence length="1689" mass="178790">MAVSTLKWKRVLSPTGPQPRPRHGHRAVNIKELMVVFGGGNEGIVDELHVYNTTNNQWFVPAMKGDVPPGCAAYGFVVDGTRIFVFGGMVEYGKYSNELYELQATKWEWRKLKPEPPENALPPCPRLGHSFTMIGDKIYLFGGLANESEDPKNNIPKYLNDLYTLEIRGNIQLWEIPTTFGDNPPPRESHTGVAYTCKITGRSSLVIYGGMSGCRLGDLWLLNTDTMMWTRPITFGKTPLPRSLHSATLIGHRMYVFGGWVPLVINDAKAVHEKEWKCTNTLACLNLETMHWEDLMLDSTDENTPRARAGHCAVGIHSRLYVWSGRDGYRKAWNNQVRVCCKDLWYLEVSVPPPAPRVALVRASTHSLELCWAATPTAQAYMLEVQKIENIPQIQQRQPTPPVTSVAQPIIAGSGTIKQVHLARPTTTQTQFPAQILTTQTPPSLQINLPPSTVHVTGAISSPIVTGKITTPPATLMVSPTAASTSVVTSIATTQAMPSLVSSPMAFTQTGMIQKQIKTAVTSSAVTASTSVRVVTGHVNQATTAVRVQTVRLATTQAPTALIRTANTSAANVTSIAGSAGTTIASNTSNPAGATKQFFIQKPFTLAGQNVQYQLVKTSTGVAVQTLPKINVVQKTAGGNVVTQTQSQNVTGGQPQQLVTASAAGLTTAGAKTAVVAGNIVKLVSPTNVGANKILMKTPNLLQVGKVSTNTAGKPAFVITNKQGQQLRTNQQIIIVTTASTLRTVQTGGTVTSATGNNLVSLVASSQVNTVTSTSMSGTPVTVASTGMKMIRGVQSSTGRPITLTLPANLPNKGATILQHLPNKTLTLAGKALTVQVAGATGVPKTVTLVSSANAVGSTISGVTTQGGTKLVMLPSKKSIVNIFGATQAANAAQKMATVSNIQASGVAHHQHDEPATTEAALAALAAETGLLESNNVVEEHIEQIDGANDFLPIDDTLDEELDSDGENPGEVSSNSESSVSNLLKLSKQSKMLQKRSKLRRKIQVRYVKMGLFGGSPTTPTVVSSTEEPVENHASESSANIASSATVSTDAQASGDVTDDEAVTNTVDDPVPGSINNEPTSTVNSENYQITTPAADQEPSPNILTAAPQDNIQNPDMSNIPDNSAIYDHRFEGSGEVEDDDESMENSMELAPDMCPSGDQSAEILAMQYGSNDSAETQGNIASQSKLQDSLGNVESAGDSMKVQDSDSHVNESDLQESVASSTTTTKLVSQKDLVDPHYSSIPTTSETEAANILTTIKSGELIQRISTDTQSSVDDSSSSSMTPGTVVSQVPSIQSVIVDEEMPQQLVGKSLVPSGATSEKPQQQQTTAIYNAGGTGRLDALASAAVLQASTQSGNNSQQLQTGSENGGGSPAVSYQQHITQQPAVAGSQTATGTQARRVIRQRQRSDSGWEDSSKTDPNQVWNCVGIFTGLTQIVTSYINYNEWNSSMFDRHTSDNLPDLSQFSRTNLEPGTAYRFRLCAINSVGRNDWGEISSFKTCLPGYPGAPSAIKISKSPDGAHLSWEPPPAQTGEIFEYSVYLAVKSPNPKEKMPPAQLAFVRVYCGANNQCTVANTSLSNAHVDCSTKPAIIFRIAARNDKGYGPATQVRWLQDPAAAKLAMSMALSKRSADKMAGGGGGGVSGAGSGGGAAKRVKISTVGAGGVANTTAPSPPTGLARQPQMPPPQQLHE</sequence>
<dbReference type="InterPro" id="IPR015915">
    <property type="entry name" value="Kelch-typ_b-propeller"/>
</dbReference>
<dbReference type="Gene3D" id="2.120.10.80">
    <property type="entry name" value="Kelch-type beta propeller"/>
    <property type="match status" value="2"/>
</dbReference>
<proteinExistence type="predicted"/>
<dbReference type="FunFam" id="2.120.10.80:FF:000008">
    <property type="entry name" value="host cell factor 1 isoform X1"/>
    <property type="match status" value="1"/>
</dbReference>
<protein>
    <recommendedName>
        <fullName evidence="9">Fibronectin type-III domain-containing protein</fullName>
    </recommendedName>
</protein>
<organism evidence="10 11">
    <name type="scientific">Hermetia illucens</name>
    <name type="common">Black soldier fly</name>
    <dbReference type="NCBI Taxonomy" id="343691"/>
    <lineage>
        <taxon>Eukaryota</taxon>
        <taxon>Metazoa</taxon>
        <taxon>Ecdysozoa</taxon>
        <taxon>Arthropoda</taxon>
        <taxon>Hexapoda</taxon>
        <taxon>Insecta</taxon>
        <taxon>Pterygota</taxon>
        <taxon>Neoptera</taxon>
        <taxon>Endopterygota</taxon>
        <taxon>Diptera</taxon>
        <taxon>Brachycera</taxon>
        <taxon>Stratiomyomorpha</taxon>
        <taxon>Stratiomyidae</taxon>
        <taxon>Hermetiinae</taxon>
        <taxon>Hermetia</taxon>
    </lineage>
</organism>
<feature type="compositionally biased region" description="Polar residues" evidence="8">
    <location>
        <begin position="1172"/>
        <end position="1193"/>
    </location>
</feature>
<feature type="compositionally biased region" description="Acidic residues" evidence="8">
    <location>
        <begin position="956"/>
        <end position="968"/>
    </location>
</feature>
<dbReference type="Gene3D" id="6.10.250.2590">
    <property type="match status" value="1"/>
</dbReference>
<dbReference type="PANTHER" id="PTHR46003:SF1">
    <property type="entry name" value="HOST CELL FACTOR"/>
    <property type="match status" value="1"/>
</dbReference>
<dbReference type="PROSITE" id="PS50853">
    <property type="entry name" value="FN3"/>
    <property type="match status" value="1"/>
</dbReference>
<dbReference type="InterPro" id="IPR059124">
    <property type="entry name" value="Kelch_HCF"/>
</dbReference>
<dbReference type="Gene3D" id="2.60.40.10">
    <property type="entry name" value="Immunoglobulins"/>
    <property type="match status" value="2"/>
</dbReference>
<dbReference type="FunFam" id="2.120.10.80:FF:000015">
    <property type="entry name" value="host cell factor 1 isoform X1"/>
    <property type="match status" value="1"/>
</dbReference>
<dbReference type="InterPro" id="IPR013783">
    <property type="entry name" value="Ig-like_fold"/>
</dbReference>
<dbReference type="InterPro" id="IPR003961">
    <property type="entry name" value="FN3_dom"/>
</dbReference>
<evidence type="ECO:0000256" key="3">
    <source>
        <dbReference type="ARBA" id="ARBA00022553"/>
    </source>
</evidence>
<dbReference type="Proteomes" id="UP000594454">
    <property type="component" value="Chromosome 7"/>
</dbReference>
<dbReference type="FunCoup" id="A0A7R8V749">
    <property type="interactions" value="1570"/>
</dbReference>
<keyword evidence="11" id="KW-1185">Reference proteome</keyword>
<dbReference type="InterPro" id="IPR036116">
    <property type="entry name" value="FN3_sf"/>
</dbReference>
<evidence type="ECO:0000313" key="11">
    <source>
        <dbReference type="Proteomes" id="UP000594454"/>
    </source>
</evidence>
<feature type="region of interest" description="Disordered" evidence="8">
    <location>
        <begin position="1353"/>
        <end position="1417"/>
    </location>
</feature>
<evidence type="ECO:0000259" key="9">
    <source>
        <dbReference type="PROSITE" id="PS50853"/>
    </source>
</evidence>
<dbReference type="PANTHER" id="PTHR46003">
    <property type="entry name" value="HOST CELL FACTOR"/>
    <property type="match status" value="1"/>
</dbReference>
<feature type="region of interest" description="Disordered" evidence="8">
    <location>
        <begin position="1267"/>
        <end position="1287"/>
    </location>
</feature>
<dbReference type="SUPFAM" id="SSF117281">
    <property type="entry name" value="Kelch motif"/>
    <property type="match status" value="1"/>
</dbReference>
<feature type="region of interest" description="Disordered" evidence="8">
    <location>
        <begin position="1629"/>
        <end position="1689"/>
    </location>
</feature>
<dbReference type="GO" id="GO:0035097">
    <property type="term" value="C:histone methyltransferase complex"/>
    <property type="evidence" value="ECO:0007669"/>
    <property type="project" value="TreeGrafter"/>
</dbReference>
<feature type="compositionally biased region" description="Basic and acidic residues" evidence="8">
    <location>
        <begin position="1405"/>
        <end position="1416"/>
    </location>
</feature>
<evidence type="ECO:0000256" key="5">
    <source>
        <dbReference type="ARBA" id="ARBA00022813"/>
    </source>
</evidence>
<feature type="compositionally biased region" description="Polar residues" evidence="8">
    <location>
        <begin position="1074"/>
        <end position="1084"/>
    </location>
</feature>
<comment type="subcellular location">
    <subcellularLocation>
        <location evidence="1">Nucleus</location>
    </subcellularLocation>
</comment>
<feature type="compositionally biased region" description="Polar residues" evidence="8">
    <location>
        <begin position="1353"/>
        <end position="1365"/>
    </location>
</feature>
<accession>A0A7R8V749</accession>
<evidence type="ECO:0000256" key="7">
    <source>
        <dbReference type="ARBA" id="ARBA00023306"/>
    </source>
</evidence>
<dbReference type="OrthoDB" id="10001928at2759"/>
<dbReference type="Pfam" id="PF13854">
    <property type="entry name" value="Kelch_HCF"/>
    <property type="match status" value="1"/>
</dbReference>
<dbReference type="CDD" id="cd00063">
    <property type="entry name" value="FN3"/>
    <property type="match status" value="2"/>
</dbReference>
<feature type="compositionally biased region" description="Low complexity" evidence="8">
    <location>
        <begin position="1016"/>
        <end position="1027"/>
    </location>
</feature>
<keyword evidence="3" id="KW-0597">Phosphoprotein</keyword>
<feature type="domain" description="Fibronectin type-III" evidence="9">
    <location>
        <begin position="1405"/>
        <end position="1501"/>
    </location>
</feature>
<evidence type="ECO:0000256" key="2">
    <source>
        <dbReference type="ARBA" id="ARBA00022441"/>
    </source>
</evidence>
<feature type="region of interest" description="Disordered" evidence="8">
    <location>
        <begin position="1016"/>
        <end position="1084"/>
    </location>
</feature>
<dbReference type="InParanoid" id="A0A7R8V749"/>
<keyword evidence="2" id="KW-0880">Kelch repeat</keyword>
<feature type="compositionally biased region" description="Low complexity" evidence="8">
    <location>
        <begin position="1035"/>
        <end position="1045"/>
    </location>
</feature>
<dbReference type="EMBL" id="LR899015">
    <property type="protein sequence ID" value="CAD7093943.1"/>
    <property type="molecule type" value="Genomic_DNA"/>
</dbReference>
<feature type="compositionally biased region" description="Polar residues" evidence="8">
    <location>
        <begin position="1216"/>
        <end position="1228"/>
    </location>
</feature>
<dbReference type="GO" id="GO:0003713">
    <property type="term" value="F:transcription coactivator activity"/>
    <property type="evidence" value="ECO:0007669"/>
    <property type="project" value="TreeGrafter"/>
</dbReference>
<reference evidence="10 11" key="1">
    <citation type="submission" date="2020-11" db="EMBL/GenBank/DDBJ databases">
        <authorList>
            <person name="Wallbank WR R."/>
            <person name="Pardo Diaz C."/>
            <person name="Kozak K."/>
            <person name="Martin S."/>
            <person name="Jiggins C."/>
            <person name="Moest M."/>
            <person name="Warren A I."/>
            <person name="Generalovic N T."/>
            <person name="Byers J.R.P. K."/>
            <person name="Montejo-Kovacevich G."/>
            <person name="Yen C E."/>
        </authorList>
    </citation>
    <scope>NUCLEOTIDE SEQUENCE [LARGE SCALE GENOMIC DNA]</scope>
</reference>
<feature type="region of interest" description="Disordered" evidence="8">
    <location>
        <begin position="948"/>
        <end position="982"/>
    </location>
</feature>
<evidence type="ECO:0000256" key="4">
    <source>
        <dbReference type="ARBA" id="ARBA00022737"/>
    </source>
</evidence>
<keyword evidence="4" id="KW-0677">Repeat</keyword>
<evidence type="ECO:0000256" key="6">
    <source>
        <dbReference type="ARBA" id="ARBA00023242"/>
    </source>
</evidence>
<dbReference type="SUPFAM" id="SSF49265">
    <property type="entry name" value="Fibronectin type III"/>
    <property type="match status" value="1"/>
</dbReference>
<keyword evidence="6" id="KW-0539">Nucleus</keyword>
<evidence type="ECO:0000256" key="1">
    <source>
        <dbReference type="ARBA" id="ARBA00004123"/>
    </source>
</evidence>
<keyword evidence="5" id="KW-0068">Autocatalytic cleavage</keyword>
<feature type="compositionally biased region" description="Pro residues" evidence="8">
    <location>
        <begin position="1680"/>
        <end position="1689"/>
    </location>
</feature>
<feature type="compositionally biased region" description="Gly residues" evidence="8">
    <location>
        <begin position="1633"/>
        <end position="1649"/>
    </location>
</feature>
<feature type="compositionally biased region" description="Basic and acidic residues" evidence="8">
    <location>
        <begin position="1202"/>
        <end position="1212"/>
    </location>
</feature>
<dbReference type="InterPro" id="IPR043536">
    <property type="entry name" value="HCF1/2"/>
</dbReference>
<keyword evidence="7" id="KW-0131">Cell cycle</keyword>
<name>A0A7R8V749_HERIL</name>
<feature type="region of interest" description="Disordered" evidence="8">
    <location>
        <begin position="1172"/>
        <end position="1228"/>
    </location>
</feature>
<dbReference type="SMART" id="SM00060">
    <property type="entry name" value="FN3"/>
    <property type="match status" value="2"/>
</dbReference>
<feature type="compositionally biased region" description="Low complexity" evidence="8">
    <location>
        <begin position="971"/>
        <end position="982"/>
    </location>
</feature>
<evidence type="ECO:0000256" key="8">
    <source>
        <dbReference type="SAM" id="MobiDB-lite"/>
    </source>
</evidence>
<feature type="compositionally biased region" description="Polar residues" evidence="8">
    <location>
        <begin position="1374"/>
        <end position="1396"/>
    </location>
</feature>